<sequence>MSNTLAQDHLRIFLDGETGHASEQSTQHYRPGQTIRGVASYSPSTEVKVEAMIIIFKATLYIELAESGQASYGCIRSHNQNLFRYETLLLKGPHKVSPKPHEWPFEFELPEKVKLPFVADMQPVPPTWRVLQVARVVYSLKLCVNPNRSTRTMEIERGINVWPYDHMELPTPAPETQQLLDPTQKPSWLTRRRSSTISLTQLTRRRSSTVGNTTTPQNFNLNVSMPVSLGAWQRFNIQLVCNGTSDLPFVLQTCELVLKAQISSTNVSTSALPICKLKLLGRGLEIPTDGSYITVKRNMMLVDMTRGDATMLVPNFSIGFFKLAYVLDVCVQLLDAKTQEVLERRAELPFMVLPGGLEEEGSDEDAPPGFHDVVSPPGYEEESVWGNEFRTPAYTVTA</sequence>
<accession>A0A074YRF5</accession>
<evidence type="ECO:0008006" key="3">
    <source>
        <dbReference type="Google" id="ProtNLM"/>
    </source>
</evidence>
<protein>
    <recommendedName>
        <fullName evidence="3">Arrestin-like N-terminal domain-containing protein</fullName>
    </recommendedName>
</protein>
<proteinExistence type="predicted"/>
<dbReference type="OrthoDB" id="3903435at2759"/>
<dbReference type="InParanoid" id="A0A074YRF5"/>
<dbReference type="GeneID" id="25365107"/>
<dbReference type="AlphaFoldDB" id="A0A074YRF5"/>
<reference evidence="1 2" key="1">
    <citation type="journal article" date="2014" name="BMC Genomics">
        <title>Genome sequencing of four Aureobasidium pullulans varieties: biotechnological potential, stress tolerance, and description of new species.</title>
        <authorList>
            <person name="Gostin Ar C."/>
            <person name="Ohm R.A."/>
            <person name="Kogej T."/>
            <person name="Sonjak S."/>
            <person name="Turk M."/>
            <person name="Zajc J."/>
            <person name="Zalar P."/>
            <person name="Grube M."/>
            <person name="Sun H."/>
            <person name="Han J."/>
            <person name="Sharma A."/>
            <person name="Chiniquy J."/>
            <person name="Ngan C.Y."/>
            <person name="Lipzen A."/>
            <person name="Barry K."/>
            <person name="Grigoriev I.V."/>
            <person name="Gunde-Cimerman N."/>
        </authorList>
    </citation>
    <scope>NUCLEOTIDE SEQUENCE [LARGE SCALE GENOMIC DNA]</scope>
    <source>
        <strain evidence="1 2">EXF-2481</strain>
    </source>
</reference>
<dbReference type="Proteomes" id="UP000030641">
    <property type="component" value="Unassembled WGS sequence"/>
</dbReference>
<gene>
    <name evidence="1" type="ORF">AUEXF2481DRAFT_34540</name>
</gene>
<dbReference type="EMBL" id="KL584749">
    <property type="protein sequence ID" value="KER00344.1"/>
    <property type="molecule type" value="Genomic_DNA"/>
</dbReference>
<keyword evidence="2" id="KW-1185">Reference proteome</keyword>
<dbReference type="HOGENOM" id="CLU_050867_0_0_1"/>
<dbReference type="InterPro" id="IPR014752">
    <property type="entry name" value="Arrestin-like_C"/>
</dbReference>
<dbReference type="Gene3D" id="2.60.40.640">
    <property type="match status" value="1"/>
</dbReference>
<evidence type="ECO:0000313" key="1">
    <source>
        <dbReference type="EMBL" id="KER00344.1"/>
    </source>
</evidence>
<dbReference type="RefSeq" id="XP_013348840.1">
    <property type="nucleotide sequence ID" value="XM_013493386.1"/>
</dbReference>
<organism evidence="1 2">
    <name type="scientific">Aureobasidium subglaciale (strain EXF-2481)</name>
    <name type="common">Aureobasidium pullulans var. subglaciale</name>
    <dbReference type="NCBI Taxonomy" id="1043005"/>
    <lineage>
        <taxon>Eukaryota</taxon>
        <taxon>Fungi</taxon>
        <taxon>Dikarya</taxon>
        <taxon>Ascomycota</taxon>
        <taxon>Pezizomycotina</taxon>
        <taxon>Dothideomycetes</taxon>
        <taxon>Dothideomycetidae</taxon>
        <taxon>Dothideales</taxon>
        <taxon>Saccotheciaceae</taxon>
        <taxon>Aureobasidium</taxon>
    </lineage>
</organism>
<name>A0A074YRF5_AURSE</name>
<evidence type="ECO:0000313" key="2">
    <source>
        <dbReference type="Proteomes" id="UP000030641"/>
    </source>
</evidence>